<proteinExistence type="predicted"/>
<evidence type="ECO:0000313" key="2">
    <source>
        <dbReference type="Proteomes" id="UP000053732"/>
    </source>
</evidence>
<name>A0A0G4PWK3_PENC3</name>
<dbReference type="AlphaFoldDB" id="A0A0G4PWK3"/>
<dbReference type="Proteomes" id="UP000053732">
    <property type="component" value="Unassembled WGS sequence"/>
</dbReference>
<sequence>MVRFRSLPLRAGRISELVLAYSLEDVGKEVWADEAGWASDAKKQVELTNNPVQSNVPGPINLISPCYTGSRGRYRKIVQWWERCPGDSTFFHERFEAPKPRFEFDSIRRNSRTSNSSKIRAER</sequence>
<accession>A0A0G4PWK3</accession>
<protein>
    <submittedName>
        <fullName evidence="1">Str. FM013</fullName>
    </submittedName>
</protein>
<reference evidence="1 2" key="1">
    <citation type="journal article" date="2014" name="Nat. Commun.">
        <title>Multiple recent horizontal transfers of a large genomic region in cheese making fungi.</title>
        <authorList>
            <person name="Cheeseman K."/>
            <person name="Ropars J."/>
            <person name="Renault P."/>
            <person name="Dupont J."/>
            <person name="Gouzy J."/>
            <person name="Branca A."/>
            <person name="Abraham A.L."/>
            <person name="Ceppi M."/>
            <person name="Conseiller E."/>
            <person name="Debuchy R."/>
            <person name="Malagnac F."/>
            <person name="Goarin A."/>
            <person name="Silar P."/>
            <person name="Lacoste S."/>
            <person name="Sallet E."/>
            <person name="Bensimon A."/>
            <person name="Giraud T."/>
            <person name="Brygoo Y."/>
        </authorList>
    </citation>
    <scope>NUCLEOTIDE SEQUENCE [LARGE SCALE GENOMIC DNA]</scope>
    <source>
        <strain evidence="2">FM 013</strain>
    </source>
</reference>
<keyword evidence="2" id="KW-1185">Reference proteome</keyword>
<organism evidence="1 2">
    <name type="scientific">Penicillium camemberti (strain FM 013)</name>
    <dbReference type="NCBI Taxonomy" id="1429867"/>
    <lineage>
        <taxon>Eukaryota</taxon>
        <taxon>Fungi</taxon>
        <taxon>Dikarya</taxon>
        <taxon>Ascomycota</taxon>
        <taxon>Pezizomycotina</taxon>
        <taxon>Eurotiomycetes</taxon>
        <taxon>Eurotiomycetidae</taxon>
        <taxon>Eurotiales</taxon>
        <taxon>Aspergillaceae</taxon>
        <taxon>Penicillium</taxon>
    </lineage>
</organism>
<gene>
    <name evidence="1" type="ORF">PCAMFM013_S053g000025</name>
</gene>
<dbReference type="EMBL" id="HG793186">
    <property type="protein sequence ID" value="CRL30517.1"/>
    <property type="molecule type" value="Genomic_DNA"/>
</dbReference>
<evidence type="ECO:0000313" key="1">
    <source>
        <dbReference type="EMBL" id="CRL30517.1"/>
    </source>
</evidence>